<dbReference type="STRING" id="1192868.GCA_000304395_00977"/>
<dbReference type="Gene3D" id="4.10.410.40">
    <property type="match status" value="1"/>
</dbReference>
<dbReference type="AlphaFoldDB" id="A0A316BZV1"/>
<accession>A0A316BZV1</accession>
<evidence type="ECO:0008006" key="3">
    <source>
        <dbReference type="Google" id="ProtNLM"/>
    </source>
</evidence>
<gene>
    <name evidence="1" type="ORF">C7441_112186</name>
</gene>
<keyword evidence="2" id="KW-1185">Reference proteome</keyword>
<evidence type="ECO:0000313" key="2">
    <source>
        <dbReference type="Proteomes" id="UP000245396"/>
    </source>
</evidence>
<dbReference type="OrthoDB" id="6976379at2"/>
<evidence type="ECO:0000313" key="1">
    <source>
        <dbReference type="EMBL" id="PWJ80644.1"/>
    </source>
</evidence>
<reference evidence="1 2" key="1">
    <citation type="submission" date="2018-05" db="EMBL/GenBank/DDBJ databases">
        <title>Genomic Encyclopedia of Type Strains, Phase IV (KMG-IV): sequencing the most valuable type-strain genomes for metagenomic binning, comparative biology and taxonomic classification.</title>
        <authorList>
            <person name="Goeker M."/>
        </authorList>
    </citation>
    <scope>NUCLEOTIDE SEQUENCE [LARGE SCALE GENOMIC DNA]</scope>
    <source>
        <strain evidence="1 2">DSM 6986</strain>
    </source>
</reference>
<dbReference type="Proteomes" id="UP000245396">
    <property type="component" value="Unassembled WGS sequence"/>
</dbReference>
<name>A0A316BZV1_PSESE</name>
<comment type="caution">
    <text evidence="1">The sequence shown here is derived from an EMBL/GenBank/DDBJ whole genome shotgun (WGS) entry which is preliminary data.</text>
</comment>
<proteinExistence type="predicted"/>
<dbReference type="EMBL" id="QGGG01000012">
    <property type="protein sequence ID" value="PWJ80644.1"/>
    <property type="molecule type" value="Genomic_DNA"/>
</dbReference>
<protein>
    <recommendedName>
        <fullName evidence="3">Tail tube protein</fullName>
    </recommendedName>
</protein>
<organism evidence="1 2">
    <name type="scientific">Pseudaminobacter salicylatoxidans</name>
    <dbReference type="NCBI Taxonomy" id="93369"/>
    <lineage>
        <taxon>Bacteria</taxon>
        <taxon>Pseudomonadati</taxon>
        <taxon>Pseudomonadota</taxon>
        <taxon>Alphaproteobacteria</taxon>
        <taxon>Hyphomicrobiales</taxon>
        <taxon>Phyllobacteriaceae</taxon>
        <taxon>Pseudaminobacter</taxon>
    </lineage>
</organism>
<dbReference type="RefSeq" id="WP_109613907.1">
    <property type="nucleotide sequence ID" value="NZ_QGGG01000012.1"/>
</dbReference>
<sequence>MAIHKNAGTKLFISPTAVVPDTVNAMTDVAALAFFEGIDDWIEVEEVEDFGELGDTSEEITFTAVGNRRVRKLKGPRNAGTQAVVVGRDPLDDGQEQFIAAEKTDFNYPIKIELADARAPEFTDSVLYYAGLVMSQPVNLGNVSNVVRRTFNVGINTGVYEVASEQIVTP</sequence>